<gene>
    <name evidence="1" type="ORF">DARMORV10_C04P38970.1</name>
</gene>
<proteinExistence type="predicted"/>
<dbReference type="EMBL" id="HG994368">
    <property type="protein sequence ID" value="CAF1853841.1"/>
    <property type="molecule type" value="Genomic_DNA"/>
</dbReference>
<feature type="non-terminal residue" evidence="1">
    <location>
        <position position="91"/>
    </location>
</feature>
<protein>
    <submittedName>
        <fullName evidence="1">(rape) hypothetical protein</fullName>
    </submittedName>
</protein>
<organism evidence="1">
    <name type="scientific">Brassica napus</name>
    <name type="common">Rape</name>
    <dbReference type="NCBI Taxonomy" id="3708"/>
    <lineage>
        <taxon>Eukaryota</taxon>
        <taxon>Viridiplantae</taxon>
        <taxon>Streptophyta</taxon>
        <taxon>Embryophyta</taxon>
        <taxon>Tracheophyta</taxon>
        <taxon>Spermatophyta</taxon>
        <taxon>Magnoliopsida</taxon>
        <taxon>eudicotyledons</taxon>
        <taxon>Gunneridae</taxon>
        <taxon>Pentapetalae</taxon>
        <taxon>rosids</taxon>
        <taxon>malvids</taxon>
        <taxon>Brassicales</taxon>
        <taxon>Brassicaceae</taxon>
        <taxon>Brassiceae</taxon>
        <taxon>Brassica</taxon>
    </lineage>
</organism>
<name>A0A816JI93_BRANA</name>
<dbReference type="Proteomes" id="UP001295469">
    <property type="component" value="Chromosome C04"/>
</dbReference>
<evidence type="ECO:0000313" key="1">
    <source>
        <dbReference type="EMBL" id="CAF1853841.1"/>
    </source>
</evidence>
<dbReference type="AlphaFoldDB" id="A0A816JI93"/>
<accession>A0A816JI93</accession>
<sequence length="91" mass="11025">RRSRERRRRVLQFGIRAGFCPGSDPGQRFMGLVFQRFSMFRNWARVLGHRRRRDASTFFNHHRPLSLEESHCRWRITVGEHRSYLHALSVM</sequence>
<reference evidence="1" key="1">
    <citation type="submission" date="2021-01" db="EMBL/GenBank/DDBJ databases">
        <authorList>
            <consortium name="Genoscope - CEA"/>
            <person name="William W."/>
        </authorList>
    </citation>
    <scope>NUCLEOTIDE SEQUENCE</scope>
</reference>